<dbReference type="PANTHER" id="PTHR31973">
    <property type="entry name" value="POLYPROTEIN, PUTATIVE-RELATED"/>
    <property type="match status" value="1"/>
</dbReference>
<comment type="caution">
    <text evidence="1">The sequence shown here is derived from an EMBL/GenBank/DDBJ whole genome shotgun (WGS) entry which is preliminary data.</text>
</comment>
<dbReference type="EMBL" id="QZWG01000010">
    <property type="protein sequence ID" value="RZB86664.1"/>
    <property type="molecule type" value="Genomic_DNA"/>
</dbReference>
<evidence type="ECO:0000313" key="2">
    <source>
        <dbReference type="Proteomes" id="UP000289340"/>
    </source>
</evidence>
<accession>A0A445IKU6</accession>
<sequence>MLKFIAVQLVDDQDVKVEPTSSTRPNEPEFIVELAYVTKNLVPLQYHESKGANYKIQPSNPTKLIVICDDDSCAWRCRASYILTMLALITHIKRTEGYTTTHRKVWLTKQKAIEKIYDDWERSYNDLPRLLQAMQQFILDMVMEKETLPIPPQEGQAVEGFMMSCHLFWSFRPCIDGFQYCKLLVQVDGTWLYAYARTKPILNHYYNILRDEVDVDQAINWLSEILLEKWTLAWDGGRRWGHMTTNPTKLINMILKKSINLPIGDFTIRLDERWCDYGKFQKLHMHCSHVVAACKQAHHEYRNYIHLVYTLESDSNVYRGLFAELRNEAFWSSCHEPMIYPDPNKKRNSKRHLVSSRIHTKMDIRESGQPK</sequence>
<evidence type="ECO:0008006" key="3">
    <source>
        <dbReference type="Google" id="ProtNLM"/>
    </source>
</evidence>
<protein>
    <recommendedName>
        <fullName evidence="3">SWIM-type domain-containing protein</fullName>
    </recommendedName>
</protein>
<keyword evidence="2" id="KW-1185">Reference proteome</keyword>
<gene>
    <name evidence="1" type="ORF">D0Y65_026648</name>
</gene>
<organism evidence="1 2">
    <name type="scientific">Glycine soja</name>
    <name type="common">Wild soybean</name>
    <dbReference type="NCBI Taxonomy" id="3848"/>
    <lineage>
        <taxon>Eukaryota</taxon>
        <taxon>Viridiplantae</taxon>
        <taxon>Streptophyta</taxon>
        <taxon>Embryophyta</taxon>
        <taxon>Tracheophyta</taxon>
        <taxon>Spermatophyta</taxon>
        <taxon>Magnoliopsida</taxon>
        <taxon>eudicotyledons</taxon>
        <taxon>Gunneridae</taxon>
        <taxon>Pentapetalae</taxon>
        <taxon>rosids</taxon>
        <taxon>fabids</taxon>
        <taxon>Fabales</taxon>
        <taxon>Fabaceae</taxon>
        <taxon>Papilionoideae</taxon>
        <taxon>50 kb inversion clade</taxon>
        <taxon>NPAAA clade</taxon>
        <taxon>indigoferoid/millettioid clade</taxon>
        <taxon>Phaseoleae</taxon>
        <taxon>Glycine</taxon>
        <taxon>Glycine subgen. Soja</taxon>
    </lineage>
</organism>
<reference evidence="1 2" key="1">
    <citation type="submission" date="2018-09" db="EMBL/GenBank/DDBJ databases">
        <title>A high-quality reference genome of wild soybean provides a powerful tool to mine soybean genomes.</title>
        <authorList>
            <person name="Xie M."/>
            <person name="Chung C.Y.L."/>
            <person name="Li M.-W."/>
            <person name="Wong F.-L."/>
            <person name="Chan T.-F."/>
            <person name="Lam H.-M."/>
        </authorList>
    </citation>
    <scope>NUCLEOTIDE SEQUENCE [LARGE SCALE GENOMIC DNA]</scope>
    <source>
        <strain evidence="2">cv. W05</strain>
        <tissue evidence="1">Hypocotyl of etiolated seedlings</tissue>
    </source>
</reference>
<proteinExistence type="predicted"/>
<evidence type="ECO:0000313" key="1">
    <source>
        <dbReference type="EMBL" id="RZB86664.1"/>
    </source>
</evidence>
<dbReference type="Proteomes" id="UP000289340">
    <property type="component" value="Chromosome 10"/>
</dbReference>
<name>A0A445IKU6_GLYSO</name>
<dbReference type="AlphaFoldDB" id="A0A445IKU6"/>